<dbReference type="InterPro" id="IPR027417">
    <property type="entry name" value="P-loop_NTPase"/>
</dbReference>
<feature type="binding site" evidence="16">
    <location>
        <position position="51"/>
    </location>
    <ligand>
        <name>Mg(2+)</name>
        <dbReference type="ChEBI" id="CHEBI:18420"/>
        <label>2</label>
    </ligand>
</feature>
<dbReference type="InterPro" id="IPR041069">
    <property type="entry name" value="FeoB_Cyto"/>
</dbReference>
<dbReference type="CDD" id="cd01879">
    <property type="entry name" value="FeoB"/>
    <property type="match status" value="1"/>
</dbReference>
<feature type="transmembrane region" description="Helical" evidence="17">
    <location>
        <begin position="374"/>
        <end position="403"/>
    </location>
</feature>
<dbReference type="InterPro" id="IPR011642">
    <property type="entry name" value="Gate_dom"/>
</dbReference>
<comment type="function">
    <text evidence="1 17">Probable transporter of a GTP-driven Fe(2+) uptake system.</text>
</comment>
<evidence type="ECO:0000256" key="14">
    <source>
        <dbReference type="NCBIfam" id="TIGR00437"/>
    </source>
</evidence>
<proteinExistence type="inferred from homology"/>
<feature type="transmembrane region" description="Helical" evidence="17">
    <location>
        <begin position="649"/>
        <end position="668"/>
    </location>
</feature>
<feature type="binding site" evidence="16">
    <location>
        <position position="48"/>
    </location>
    <ligand>
        <name>Mg(2+)</name>
        <dbReference type="ChEBI" id="CHEBI:18420"/>
        <label>2</label>
    </ligand>
</feature>
<feature type="transmembrane region" description="Helical" evidence="17">
    <location>
        <begin position="313"/>
        <end position="331"/>
    </location>
</feature>
<dbReference type="NCBIfam" id="TIGR00231">
    <property type="entry name" value="small_GTP"/>
    <property type="match status" value="1"/>
</dbReference>
<dbReference type="Pfam" id="PF07670">
    <property type="entry name" value="Gate"/>
    <property type="match status" value="2"/>
</dbReference>
<dbReference type="GO" id="GO:0046872">
    <property type="term" value="F:metal ion binding"/>
    <property type="evidence" value="ECO:0007669"/>
    <property type="project" value="UniProtKB-KW"/>
</dbReference>
<keyword evidence="12 15" id="KW-0342">GTP-binding</keyword>
<evidence type="ECO:0000256" key="5">
    <source>
        <dbReference type="ARBA" id="ARBA00022496"/>
    </source>
</evidence>
<evidence type="ECO:0000256" key="11">
    <source>
        <dbReference type="ARBA" id="ARBA00023065"/>
    </source>
</evidence>
<evidence type="ECO:0000256" key="17">
    <source>
        <dbReference type="RuleBase" id="RU362098"/>
    </source>
</evidence>
<dbReference type="GO" id="GO:0015093">
    <property type="term" value="F:ferrous iron transmembrane transporter activity"/>
    <property type="evidence" value="ECO:0007669"/>
    <property type="project" value="UniProtKB-UniRule"/>
</dbReference>
<keyword evidence="10 17" id="KW-0408">Iron</keyword>
<keyword evidence="6" id="KW-0997">Cell inner membrane</keyword>
<feature type="binding site" evidence="15">
    <location>
        <begin position="37"/>
        <end position="44"/>
    </location>
    <ligand>
        <name>GTP</name>
        <dbReference type="ChEBI" id="CHEBI:37565"/>
        <label>1</label>
    </ligand>
</feature>
<evidence type="ECO:0000256" key="12">
    <source>
        <dbReference type="ARBA" id="ARBA00023134"/>
    </source>
</evidence>
<dbReference type="Pfam" id="PF02421">
    <property type="entry name" value="FeoB_N"/>
    <property type="match status" value="1"/>
</dbReference>
<evidence type="ECO:0000256" key="16">
    <source>
        <dbReference type="PIRSR" id="PIRSR603373-2"/>
    </source>
</evidence>
<evidence type="ECO:0000256" key="9">
    <source>
        <dbReference type="ARBA" id="ARBA00022989"/>
    </source>
</evidence>
<dbReference type="PROSITE" id="PS51711">
    <property type="entry name" value="G_FEOB"/>
    <property type="match status" value="1"/>
</dbReference>
<evidence type="ECO:0000256" key="1">
    <source>
        <dbReference type="ARBA" id="ARBA00003926"/>
    </source>
</evidence>
<keyword evidence="7 17" id="KW-0812">Transmembrane</keyword>
<sequence>MLNKGQHFFGALYDNDYQFQMKNERGFKMSLRFALVGNPNCGKTTLFNEITGSTQYVGNWPGVTIEKKEGKARRVQEDVKIIDLPGIYSLSPYSLEEIIARDYILDEKPDVVINIIDATNIERNLYLTTQLIELGIPVVAALNMMDAVEARGDKIDTGALEKGIGIPVVPTSASKGRGVTELVDKAIQVAYAAASGTAKPQAQIYDQEVEKYIGNIETNIVPSLGKKTGNARWTAIKLLEGDEKVLEKMEVPAAFLKDIEACRKQIESHYDNDVETVIADGRYKMISGIVGKAVKKKSGSGSLTISDKIDKVVTNRILAIPLFLALMYLVFKVTFGEIGSFTIDWVDGLINGTVSDAVSGWLEAAGAAEWLNGLIVGGVIGGVGSMLVFVPQIMILFFFLSILEDSGYMARAAFVMDRLLRKLGLTGKSFIPMLMGFGCSVPAIMGARTLENEKDRRLTIILTPFMSCGARLPIYLLFVGAFFAKNQDLIIFSLYLLGIVIAVITGIILKKTVLKGEAAPFVMELPPYRIPTIKGLLIHMWDRGKGFIKKAGTIIFAAAVVIWVLQSFNFSFQMVEDPAESVLGAIGGVIAPIFAPLGFGDWKSAVALITGFIAKEAVVSTMGILHGVGEIAEDTTALAAVIQGVFTPLTAYAFMAFTLLYMPCMAAFATIKREMNSWKWTVFTVGLQTGIAWVVAFLIFQVGRLMGLQ</sequence>
<keyword evidence="13 17" id="KW-0472">Membrane</keyword>
<dbReference type="EMBL" id="QPJT01000004">
    <property type="protein sequence ID" value="RCX18943.1"/>
    <property type="molecule type" value="Genomic_DNA"/>
</dbReference>
<feature type="binding site" evidence="15">
    <location>
        <begin position="62"/>
        <end position="66"/>
    </location>
    <ligand>
        <name>GTP</name>
        <dbReference type="ChEBI" id="CHEBI:37565"/>
        <label>1</label>
    </ligand>
</feature>
<evidence type="ECO:0000256" key="8">
    <source>
        <dbReference type="ARBA" id="ARBA00022741"/>
    </source>
</evidence>
<evidence type="ECO:0000256" key="2">
    <source>
        <dbReference type="ARBA" id="ARBA00004429"/>
    </source>
</evidence>
<keyword evidence="4" id="KW-1003">Cell membrane</keyword>
<feature type="transmembrane region" description="Helical" evidence="17">
    <location>
        <begin position="489"/>
        <end position="509"/>
    </location>
</feature>
<evidence type="ECO:0000256" key="13">
    <source>
        <dbReference type="ARBA" id="ARBA00023136"/>
    </source>
</evidence>
<feature type="domain" description="FeoB-type G" evidence="18">
    <location>
        <begin position="30"/>
        <end position="192"/>
    </location>
</feature>
<organism evidence="19 20">
    <name type="scientific">Anaerobacterium chartisolvens</name>
    <dbReference type="NCBI Taxonomy" id="1297424"/>
    <lineage>
        <taxon>Bacteria</taxon>
        <taxon>Bacillati</taxon>
        <taxon>Bacillota</taxon>
        <taxon>Clostridia</taxon>
        <taxon>Eubacteriales</taxon>
        <taxon>Oscillospiraceae</taxon>
        <taxon>Anaerobacterium</taxon>
    </lineage>
</organism>
<dbReference type="Pfam" id="PF17910">
    <property type="entry name" value="FeoB_Cyto"/>
    <property type="match status" value="1"/>
</dbReference>
<gene>
    <name evidence="19" type="ORF">DFR58_104218</name>
</gene>
<dbReference type="NCBIfam" id="TIGR00437">
    <property type="entry name" value="feoB"/>
    <property type="match status" value="1"/>
</dbReference>
<feature type="transmembrane region" description="Helical" evidence="17">
    <location>
        <begin position="582"/>
        <end position="599"/>
    </location>
</feature>
<feature type="transmembrane region" description="Helical" evidence="17">
    <location>
        <begin position="458"/>
        <end position="483"/>
    </location>
</feature>
<keyword evidence="16" id="KW-0479">Metal-binding</keyword>
<evidence type="ECO:0000256" key="4">
    <source>
        <dbReference type="ARBA" id="ARBA00022475"/>
    </source>
</evidence>
<accession>A0A369BBN7</accession>
<feature type="binding site" evidence="15">
    <location>
        <begin position="83"/>
        <end position="86"/>
    </location>
    <ligand>
        <name>GTP</name>
        <dbReference type="ChEBI" id="CHEBI:37565"/>
        <label>1</label>
    </ligand>
</feature>
<evidence type="ECO:0000256" key="3">
    <source>
        <dbReference type="ARBA" id="ARBA00022448"/>
    </source>
</evidence>
<feature type="binding site" evidence="16">
    <location>
        <position position="52"/>
    </location>
    <ligand>
        <name>Mg(2+)</name>
        <dbReference type="ChEBI" id="CHEBI:18420"/>
        <label>2</label>
    </ligand>
</feature>
<feature type="transmembrane region" description="Helical" evidence="17">
    <location>
        <begin position="551"/>
        <end position="570"/>
    </location>
</feature>
<dbReference type="InterPro" id="IPR030389">
    <property type="entry name" value="G_FEOB_dom"/>
</dbReference>
<dbReference type="GO" id="GO:0005886">
    <property type="term" value="C:plasma membrane"/>
    <property type="evidence" value="ECO:0007669"/>
    <property type="project" value="UniProtKB-SubCell"/>
</dbReference>
<dbReference type="GO" id="GO:0005525">
    <property type="term" value="F:GTP binding"/>
    <property type="evidence" value="ECO:0007669"/>
    <property type="project" value="UniProtKB-KW"/>
</dbReference>
<dbReference type="InterPro" id="IPR050860">
    <property type="entry name" value="FeoB_GTPase"/>
</dbReference>
<evidence type="ECO:0000256" key="15">
    <source>
        <dbReference type="PIRSR" id="PIRSR603373-1"/>
    </source>
</evidence>
<dbReference type="PANTHER" id="PTHR43185">
    <property type="entry name" value="FERROUS IRON TRANSPORT PROTEIN B"/>
    <property type="match status" value="1"/>
</dbReference>
<keyword evidence="9 17" id="KW-1133">Transmembrane helix</keyword>
<keyword evidence="3 17" id="KW-0813">Transport</keyword>
<dbReference type="SUPFAM" id="SSF52540">
    <property type="entry name" value="P-loop containing nucleoside triphosphate hydrolases"/>
    <property type="match status" value="1"/>
</dbReference>
<evidence type="ECO:0000256" key="7">
    <source>
        <dbReference type="ARBA" id="ARBA00022692"/>
    </source>
</evidence>
<dbReference type="InterPro" id="IPR005225">
    <property type="entry name" value="Small_GTP-bd"/>
</dbReference>
<feature type="binding site" evidence="15">
    <location>
        <begin position="143"/>
        <end position="146"/>
    </location>
    <ligand>
        <name>GTP</name>
        <dbReference type="ChEBI" id="CHEBI:37565"/>
        <label>1</label>
    </ligand>
</feature>
<evidence type="ECO:0000313" key="19">
    <source>
        <dbReference type="EMBL" id="RCX18943.1"/>
    </source>
</evidence>
<feature type="transmembrane region" description="Helical" evidence="17">
    <location>
        <begin position="423"/>
        <end position="446"/>
    </location>
</feature>
<comment type="similarity">
    <text evidence="17">Belongs to the TRAFAC class TrmE-Era-EngA-EngB-Septin-like GTPase superfamily. FeoB GTPase (TC 9.A.8) family.</text>
</comment>
<evidence type="ECO:0000256" key="10">
    <source>
        <dbReference type="ARBA" id="ARBA00023004"/>
    </source>
</evidence>
<evidence type="ECO:0000259" key="18">
    <source>
        <dbReference type="PROSITE" id="PS51711"/>
    </source>
</evidence>
<name>A0A369BBN7_9FIRM</name>
<keyword evidence="16" id="KW-0460">Magnesium</keyword>
<dbReference type="InterPro" id="IPR003373">
    <property type="entry name" value="Fe2_transport_prot-B"/>
</dbReference>
<dbReference type="Pfam" id="PF07664">
    <property type="entry name" value="FeoB_C"/>
    <property type="match status" value="1"/>
</dbReference>
<dbReference type="FunFam" id="3.40.50.300:FF:000426">
    <property type="entry name" value="Ferrous iron transport protein B"/>
    <property type="match status" value="1"/>
</dbReference>
<protein>
    <recommendedName>
        <fullName evidence="14 17">Ferrous iron transport protein B</fullName>
    </recommendedName>
</protein>
<feature type="transmembrane region" description="Helical" evidence="17">
    <location>
        <begin position="680"/>
        <end position="700"/>
    </location>
</feature>
<keyword evidence="8 15" id="KW-0547">Nucleotide-binding</keyword>
<comment type="subcellular location">
    <subcellularLocation>
        <location evidence="2">Cell inner membrane</location>
        <topology evidence="2">Multi-pass membrane protein</topology>
    </subcellularLocation>
    <subcellularLocation>
        <location evidence="17">Cell membrane</location>
        <topology evidence="17">Multi-pass membrane protein</topology>
    </subcellularLocation>
</comment>
<evidence type="ECO:0000256" key="6">
    <source>
        <dbReference type="ARBA" id="ARBA00022519"/>
    </source>
</evidence>
<keyword evidence="5 17" id="KW-0410">Iron transport</keyword>
<dbReference type="PANTHER" id="PTHR43185:SF1">
    <property type="entry name" value="FE(2+) TRANSPORTER FEOB"/>
    <property type="match status" value="1"/>
</dbReference>
<dbReference type="AlphaFoldDB" id="A0A369BBN7"/>
<dbReference type="InterPro" id="IPR011640">
    <property type="entry name" value="Fe2_transport_prot_B_C"/>
</dbReference>
<reference evidence="19 20" key="1">
    <citation type="submission" date="2018-07" db="EMBL/GenBank/DDBJ databases">
        <title>Genomic Encyclopedia of Type Strains, Phase IV (KMG-IV): sequencing the most valuable type-strain genomes for metagenomic binning, comparative biology and taxonomic classification.</title>
        <authorList>
            <person name="Goeker M."/>
        </authorList>
    </citation>
    <scope>NUCLEOTIDE SEQUENCE [LARGE SCALE GENOMIC DNA]</scope>
    <source>
        <strain evidence="19 20">DSM 27016</strain>
    </source>
</reference>
<dbReference type="Gene3D" id="3.40.50.300">
    <property type="entry name" value="P-loop containing nucleotide triphosphate hydrolases"/>
    <property type="match status" value="1"/>
</dbReference>
<keyword evidence="11" id="KW-0406">Ion transport</keyword>
<comment type="caution">
    <text evidence="19">The sequence shown here is derived from an EMBL/GenBank/DDBJ whole genome shotgun (WGS) entry which is preliminary data.</text>
</comment>
<dbReference type="Gene3D" id="1.10.287.1770">
    <property type="match status" value="1"/>
</dbReference>
<evidence type="ECO:0000313" key="20">
    <source>
        <dbReference type="Proteomes" id="UP000253034"/>
    </source>
</evidence>
<keyword evidence="20" id="KW-1185">Reference proteome</keyword>
<dbReference type="Proteomes" id="UP000253034">
    <property type="component" value="Unassembled WGS sequence"/>
</dbReference>